<gene>
    <name evidence="1" type="primary">gb11206</name>
    <name evidence="1" type="ORF">PR202_gb11206</name>
</gene>
<comment type="caution">
    <text evidence="1">The sequence shown here is derived from an EMBL/GenBank/DDBJ whole genome shotgun (WGS) entry which is preliminary data.</text>
</comment>
<proteinExistence type="predicted"/>
<reference evidence="1" key="2">
    <citation type="submission" date="2021-12" db="EMBL/GenBank/DDBJ databases">
        <title>Resequencing data analysis of finger millet.</title>
        <authorList>
            <person name="Hatakeyama M."/>
            <person name="Aluri S."/>
            <person name="Balachadran M.T."/>
            <person name="Sivarajan S.R."/>
            <person name="Poveda L."/>
            <person name="Shimizu-Inatsugi R."/>
            <person name="Schlapbach R."/>
            <person name="Sreeman S.M."/>
            <person name="Shimizu K.K."/>
        </authorList>
    </citation>
    <scope>NUCLEOTIDE SEQUENCE</scope>
</reference>
<protein>
    <submittedName>
        <fullName evidence="1">Uncharacterized protein</fullName>
    </submittedName>
</protein>
<dbReference type="InterPro" id="IPR013181">
    <property type="entry name" value="DUF1719"/>
</dbReference>
<reference evidence="1" key="1">
    <citation type="journal article" date="2018" name="DNA Res.">
        <title>Multiple hybrid de novo genome assembly of finger millet, an orphan allotetraploid crop.</title>
        <authorList>
            <person name="Hatakeyama M."/>
            <person name="Aluri S."/>
            <person name="Balachadran M.T."/>
            <person name="Sivarajan S.R."/>
            <person name="Patrignani A."/>
            <person name="Gruter S."/>
            <person name="Poveda L."/>
            <person name="Shimizu-Inatsugi R."/>
            <person name="Baeten J."/>
            <person name="Francoijs K.J."/>
            <person name="Nataraja K.N."/>
            <person name="Reddy Y.A.N."/>
            <person name="Phadnis S."/>
            <person name="Ravikumar R.L."/>
            <person name="Schlapbach R."/>
            <person name="Sreeman S.M."/>
            <person name="Shimizu K.K."/>
        </authorList>
    </citation>
    <scope>NUCLEOTIDE SEQUENCE</scope>
</reference>
<dbReference type="Proteomes" id="UP001054889">
    <property type="component" value="Unassembled WGS sequence"/>
</dbReference>
<dbReference type="EMBL" id="BQKI01000076">
    <property type="protein sequence ID" value="GJN23546.1"/>
    <property type="molecule type" value="Genomic_DNA"/>
</dbReference>
<accession>A0AAV5ELZ6</accession>
<dbReference type="Pfam" id="PF08224">
    <property type="entry name" value="DUF1719"/>
    <property type="match status" value="1"/>
</dbReference>
<sequence length="229" mass="25125">MRISESTDVIGTVARCLELLATPHFRPTAESARQELAQLPRQDFESGDKEHWNAMHSSLTQWSAQPAVLQQACRREKAHGLVLVRDEAVRRSSLEPAVIEVLLQCHVPLSSEYNVHRRAVDDMPCLNKDVPHLKLGLLFSPHGSSEEMTTLAPAAAESAAVEVVDGEEQRGAVHRNVSLEQLDEFMLPKAIDCLHRKARGGGVSDVLEFHARHGVPPGGEDDGPDKLGC</sequence>
<keyword evidence="2" id="KW-1185">Reference proteome</keyword>
<evidence type="ECO:0000313" key="2">
    <source>
        <dbReference type="Proteomes" id="UP001054889"/>
    </source>
</evidence>
<evidence type="ECO:0000313" key="1">
    <source>
        <dbReference type="EMBL" id="GJN23546.1"/>
    </source>
</evidence>
<organism evidence="1 2">
    <name type="scientific">Eleusine coracana subsp. coracana</name>
    <dbReference type="NCBI Taxonomy" id="191504"/>
    <lineage>
        <taxon>Eukaryota</taxon>
        <taxon>Viridiplantae</taxon>
        <taxon>Streptophyta</taxon>
        <taxon>Embryophyta</taxon>
        <taxon>Tracheophyta</taxon>
        <taxon>Spermatophyta</taxon>
        <taxon>Magnoliopsida</taxon>
        <taxon>Liliopsida</taxon>
        <taxon>Poales</taxon>
        <taxon>Poaceae</taxon>
        <taxon>PACMAD clade</taxon>
        <taxon>Chloridoideae</taxon>
        <taxon>Cynodonteae</taxon>
        <taxon>Eleusininae</taxon>
        <taxon>Eleusine</taxon>
    </lineage>
</organism>
<dbReference type="AlphaFoldDB" id="A0AAV5ELZ6"/>
<name>A0AAV5ELZ6_ELECO</name>
<dbReference type="SMART" id="SM01157">
    <property type="entry name" value="DUF1719"/>
    <property type="match status" value="1"/>
</dbReference>